<evidence type="ECO:0000259" key="2">
    <source>
        <dbReference type="PROSITE" id="PS50234"/>
    </source>
</evidence>
<dbReference type="PANTHER" id="PTHR10579">
    <property type="entry name" value="CALCIUM-ACTIVATED CHLORIDE CHANNEL REGULATOR"/>
    <property type="match status" value="1"/>
</dbReference>
<dbReference type="RefSeq" id="WP_245950830.1">
    <property type="nucleotide sequence ID" value="NZ_QLMA01000002.1"/>
</dbReference>
<organism evidence="3 4">
    <name type="scientific">Chitinophaga dinghuensis</name>
    <dbReference type="NCBI Taxonomy" id="1539050"/>
    <lineage>
        <taxon>Bacteria</taxon>
        <taxon>Pseudomonadati</taxon>
        <taxon>Bacteroidota</taxon>
        <taxon>Chitinophagia</taxon>
        <taxon>Chitinophagales</taxon>
        <taxon>Chitinophagaceae</taxon>
        <taxon>Chitinophaga</taxon>
    </lineage>
</organism>
<sequence length="624" mass="68755">MKRYIALFTAIFLVQLSAMAQSRMVTGVVRDSLTQAAIANAVVREKGTDNMTSTNKQGHWQLKIGTVSTQIEIIASGYPRLEITMKPGSNQININLVARPAKRVLHQKEKEVICAEPMMAPAKMVPNNQMLIRRNVSADMSANVSGNVFYAPPVVNTESYSAINENIFHGVKDQPLSTFSADVDRASYSNVRRYINQGDLPPADAVRVEEMINYFDYHYPQPKGKDPVAIVADMSVCPWNTQHQLVRIGIQGKTVEAKNLPPSNLVFLIDVSGSMDEYNKLPLVKKAFSALVEQLRPQDKVSIVVYAGAAGVVLPSTSGDKKGKIKEALENLSAGGSTAGGEGIQLAYKIAQQNFQPKGNNRVILATDGDFNVGVSNTGELERLIEKEKKSGIFLSVLGFGMGNLKDDNLETLADKGNGNYAYIDNFEEARRIFVTEFGGTLFTIAKDVKLQVEFNPNFVQAYRLVGYENRILQAEDFNNDQKDAGDMGAGHTVTALYEIIPGGQSGSTVNWVDPLKYQQNQVLGNRSEVLTVKMRYKQPDSNTSSLVQEVLTYQPRSFEQMSGDFRLAASVAAFGQILRESAFQGDATCDKVLKWAANTRGEDPEGYRSEYLQLVKKAMLLKK</sequence>
<dbReference type="Proteomes" id="UP000249819">
    <property type="component" value="Unassembled WGS sequence"/>
</dbReference>
<reference evidence="3 4" key="1">
    <citation type="submission" date="2018-06" db="EMBL/GenBank/DDBJ databases">
        <title>Genomic Encyclopedia of Archaeal and Bacterial Type Strains, Phase II (KMG-II): from individual species to whole genera.</title>
        <authorList>
            <person name="Goeker M."/>
        </authorList>
    </citation>
    <scope>NUCLEOTIDE SEQUENCE [LARGE SCALE GENOMIC DNA]</scope>
    <source>
        <strain evidence="3 4">DSM 29821</strain>
    </source>
</reference>
<dbReference type="InterPro" id="IPR036465">
    <property type="entry name" value="vWFA_dom_sf"/>
</dbReference>
<feature type="signal peptide" evidence="1">
    <location>
        <begin position="1"/>
        <end position="20"/>
    </location>
</feature>
<dbReference type="AlphaFoldDB" id="A0A327W681"/>
<gene>
    <name evidence="3" type="ORF">CLV59_102622</name>
</gene>
<evidence type="ECO:0000313" key="4">
    <source>
        <dbReference type="Proteomes" id="UP000249819"/>
    </source>
</evidence>
<dbReference type="CDD" id="cd01465">
    <property type="entry name" value="vWA_subgroup"/>
    <property type="match status" value="1"/>
</dbReference>
<dbReference type="Pfam" id="PF13715">
    <property type="entry name" value="CarbopepD_reg_2"/>
    <property type="match status" value="1"/>
</dbReference>
<dbReference type="InterPro" id="IPR021908">
    <property type="entry name" value="YfbK_C"/>
</dbReference>
<dbReference type="SMART" id="SM00327">
    <property type="entry name" value="VWA"/>
    <property type="match status" value="1"/>
</dbReference>
<dbReference type="PANTHER" id="PTHR10579:SF43">
    <property type="entry name" value="ZINC FINGER (C3HC4-TYPE RING FINGER) FAMILY PROTEIN"/>
    <property type="match status" value="1"/>
</dbReference>
<dbReference type="PROSITE" id="PS50234">
    <property type="entry name" value="VWFA"/>
    <property type="match status" value="1"/>
</dbReference>
<keyword evidence="4" id="KW-1185">Reference proteome</keyword>
<dbReference type="Gene3D" id="3.40.50.410">
    <property type="entry name" value="von Willebrand factor, type A domain"/>
    <property type="match status" value="1"/>
</dbReference>
<feature type="domain" description="VWFA" evidence="2">
    <location>
        <begin position="264"/>
        <end position="438"/>
    </location>
</feature>
<evidence type="ECO:0000256" key="1">
    <source>
        <dbReference type="SAM" id="SignalP"/>
    </source>
</evidence>
<comment type="caution">
    <text evidence="3">The sequence shown here is derived from an EMBL/GenBank/DDBJ whole genome shotgun (WGS) entry which is preliminary data.</text>
</comment>
<dbReference type="Pfam" id="PF12034">
    <property type="entry name" value="YfbK_C"/>
    <property type="match status" value="1"/>
</dbReference>
<dbReference type="InterPro" id="IPR008969">
    <property type="entry name" value="CarboxyPept-like_regulatory"/>
</dbReference>
<feature type="chain" id="PRO_5016375817" evidence="1">
    <location>
        <begin position="21"/>
        <end position="624"/>
    </location>
</feature>
<accession>A0A327W681</accession>
<evidence type="ECO:0000313" key="3">
    <source>
        <dbReference type="EMBL" id="RAJ85915.1"/>
    </source>
</evidence>
<dbReference type="InterPro" id="IPR002035">
    <property type="entry name" value="VWF_A"/>
</dbReference>
<dbReference type="InterPro" id="IPR022156">
    <property type="entry name" value="Uncharacterised_YfbK_N"/>
</dbReference>
<dbReference type="SUPFAM" id="SSF53300">
    <property type="entry name" value="vWA-like"/>
    <property type="match status" value="1"/>
</dbReference>
<dbReference type="Gene3D" id="2.60.40.1120">
    <property type="entry name" value="Carboxypeptidase-like, regulatory domain"/>
    <property type="match status" value="1"/>
</dbReference>
<name>A0A327W681_9BACT</name>
<dbReference type="EMBL" id="QLMA01000002">
    <property type="protein sequence ID" value="RAJ85915.1"/>
    <property type="molecule type" value="Genomic_DNA"/>
</dbReference>
<dbReference type="SUPFAM" id="SSF49464">
    <property type="entry name" value="Carboxypeptidase regulatory domain-like"/>
    <property type="match status" value="1"/>
</dbReference>
<dbReference type="Pfam" id="PF00092">
    <property type="entry name" value="VWA"/>
    <property type="match status" value="1"/>
</dbReference>
<dbReference type="InterPro" id="IPR051266">
    <property type="entry name" value="CLCR"/>
</dbReference>
<keyword evidence="1" id="KW-0732">Signal</keyword>
<dbReference type="Pfam" id="PF12450">
    <property type="entry name" value="vWF_A"/>
    <property type="match status" value="1"/>
</dbReference>
<proteinExistence type="predicted"/>
<protein>
    <submittedName>
        <fullName evidence="3">Ca-activated chloride channel family protein</fullName>
    </submittedName>
</protein>